<organism evidence="1 2">
    <name type="scientific">Amycolatopsis rhabdoformis</name>
    <dbReference type="NCBI Taxonomy" id="1448059"/>
    <lineage>
        <taxon>Bacteria</taxon>
        <taxon>Bacillati</taxon>
        <taxon>Actinomycetota</taxon>
        <taxon>Actinomycetes</taxon>
        <taxon>Pseudonocardiales</taxon>
        <taxon>Pseudonocardiaceae</taxon>
        <taxon>Amycolatopsis</taxon>
    </lineage>
</organism>
<sequence length="114" mass="12676">MALTSTPIGMRSADYYIADTENGDHIDDPSEDALFMLIADLTRTDNTFLTVTADMNAGWYASVSLLDDGTYEVELHHPDQRENTRTTNTDRNQIASDLTTWLASRFPSTPTSPT</sequence>
<dbReference type="RefSeq" id="WP_326565810.1">
    <property type="nucleotide sequence ID" value="NZ_CP142149.1"/>
</dbReference>
<proteinExistence type="predicted"/>
<keyword evidence="2" id="KW-1185">Reference proteome</keyword>
<evidence type="ECO:0000313" key="2">
    <source>
        <dbReference type="Proteomes" id="UP001330812"/>
    </source>
</evidence>
<dbReference type="Proteomes" id="UP001330812">
    <property type="component" value="Chromosome"/>
</dbReference>
<evidence type="ECO:0000313" key="1">
    <source>
        <dbReference type="EMBL" id="WSE26827.1"/>
    </source>
</evidence>
<dbReference type="EMBL" id="CP142149">
    <property type="protein sequence ID" value="WSE26827.1"/>
    <property type="molecule type" value="Genomic_DNA"/>
</dbReference>
<protein>
    <submittedName>
        <fullName evidence="1">Uncharacterized protein</fullName>
    </submittedName>
</protein>
<accession>A0ABZ1HXA1</accession>
<gene>
    <name evidence="1" type="ORF">VSH64_28565</name>
</gene>
<reference evidence="1 2" key="1">
    <citation type="journal article" date="2015" name="Int. J. Syst. Evol. Microbiol.">
        <title>Amycolatopsis rhabdoformis sp. nov., an actinomycete isolated from a tropical forest soil.</title>
        <authorList>
            <person name="Souza W.R."/>
            <person name="Silva R.E."/>
            <person name="Goodfellow M."/>
            <person name="Busarakam K."/>
            <person name="Figueiro F.S."/>
            <person name="Ferreira D."/>
            <person name="Rodrigues-Filho E."/>
            <person name="Moraes L.A.B."/>
            <person name="Zucchi T.D."/>
        </authorList>
    </citation>
    <scope>NUCLEOTIDE SEQUENCE [LARGE SCALE GENOMIC DNA]</scope>
    <source>
        <strain evidence="1 2">NCIMB 14900</strain>
    </source>
</reference>
<name>A0ABZ1HXA1_9PSEU</name>